<protein>
    <submittedName>
        <fullName evidence="1">HutD family protein</fullName>
    </submittedName>
</protein>
<evidence type="ECO:0000313" key="2">
    <source>
        <dbReference type="Proteomes" id="UP001595892"/>
    </source>
</evidence>
<organism evidence="1 2">
    <name type="scientific">Coralloluteibacterium thermophilum</name>
    <dbReference type="NCBI Taxonomy" id="2707049"/>
    <lineage>
        <taxon>Bacteria</taxon>
        <taxon>Pseudomonadati</taxon>
        <taxon>Pseudomonadota</taxon>
        <taxon>Gammaproteobacteria</taxon>
        <taxon>Lysobacterales</taxon>
        <taxon>Lysobacteraceae</taxon>
        <taxon>Coralloluteibacterium</taxon>
    </lineage>
</organism>
<dbReference type="InterPro" id="IPR014710">
    <property type="entry name" value="RmlC-like_jellyroll"/>
</dbReference>
<dbReference type="RefSeq" id="WP_377003854.1">
    <property type="nucleotide sequence ID" value="NZ_JBHSGG010000017.1"/>
</dbReference>
<dbReference type="PANTHER" id="PTHR37943:SF1">
    <property type="entry name" value="PROTEIN VES"/>
    <property type="match status" value="1"/>
</dbReference>
<accession>A0ABV9NHJ4</accession>
<gene>
    <name evidence="1" type="ORF">ACFO3Q_06615</name>
</gene>
<dbReference type="Gene3D" id="2.60.120.10">
    <property type="entry name" value="Jelly Rolls"/>
    <property type="match status" value="1"/>
</dbReference>
<dbReference type="InterPro" id="IPR011051">
    <property type="entry name" value="RmlC_Cupin_sf"/>
</dbReference>
<dbReference type="Proteomes" id="UP001595892">
    <property type="component" value="Unassembled WGS sequence"/>
</dbReference>
<dbReference type="EMBL" id="JBHSGG010000017">
    <property type="protein sequence ID" value="MFC4727842.1"/>
    <property type="molecule type" value="Genomic_DNA"/>
</dbReference>
<sequence length="194" mass="20752">MGLRVVRAVDGIAQRWRNGGGTTVEIARAGRGSPAWRLSRAEIVQDGVFSAFPELQRLQLLCRGNGFVLRFPDGAERRVLPGEAALAYPGAPAPDCRLLDGPCEALNLLWDGGACTAAMERVGLAKGLSPWIEPDDLLAVHVLAGQAEWRGRDEHARLRAGDSLLRDAGPVRGLVLQGCAELAIVRLRPLPVPG</sequence>
<dbReference type="PANTHER" id="PTHR37943">
    <property type="entry name" value="PROTEIN VES"/>
    <property type="match status" value="1"/>
</dbReference>
<dbReference type="SUPFAM" id="SSF51182">
    <property type="entry name" value="RmlC-like cupins"/>
    <property type="match status" value="1"/>
</dbReference>
<keyword evidence="2" id="KW-1185">Reference proteome</keyword>
<evidence type="ECO:0000313" key="1">
    <source>
        <dbReference type="EMBL" id="MFC4727842.1"/>
    </source>
</evidence>
<comment type="caution">
    <text evidence="1">The sequence shown here is derived from an EMBL/GenBank/DDBJ whole genome shotgun (WGS) entry which is preliminary data.</text>
</comment>
<dbReference type="InterPro" id="IPR010282">
    <property type="entry name" value="Uncharacterised_HutD/Ves"/>
</dbReference>
<proteinExistence type="predicted"/>
<dbReference type="Pfam" id="PF05962">
    <property type="entry name" value="HutD"/>
    <property type="match status" value="1"/>
</dbReference>
<name>A0ABV9NHJ4_9GAMM</name>
<reference evidence="2" key="1">
    <citation type="journal article" date="2019" name="Int. J. Syst. Evol. Microbiol.">
        <title>The Global Catalogue of Microorganisms (GCM) 10K type strain sequencing project: providing services to taxonomists for standard genome sequencing and annotation.</title>
        <authorList>
            <consortium name="The Broad Institute Genomics Platform"/>
            <consortium name="The Broad Institute Genome Sequencing Center for Infectious Disease"/>
            <person name="Wu L."/>
            <person name="Ma J."/>
        </authorList>
    </citation>
    <scope>NUCLEOTIDE SEQUENCE [LARGE SCALE GENOMIC DNA]</scope>
    <source>
        <strain evidence="2">CGMCC 1.13574</strain>
    </source>
</reference>